<dbReference type="RefSeq" id="WP_154914187.1">
    <property type="nucleotide sequence ID" value="NZ_CABVIK010000036.1"/>
</dbReference>
<dbReference type="Gene3D" id="3.30.465.10">
    <property type="match status" value="1"/>
</dbReference>
<reference evidence="7 8" key="1">
    <citation type="submission" date="2019-09" db="EMBL/GenBank/DDBJ databases">
        <authorList>
            <person name="Chandra G."/>
            <person name="Truman W A."/>
        </authorList>
    </citation>
    <scope>NUCLEOTIDE SEQUENCE [LARGE SCALE GENOMIC DNA]</scope>
    <source>
        <strain evidence="7">PS870</strain>
    </source>
</reference>
<gene>
    <name evidence="7" type="ORF">PS870_06373</name>
</gene>
<sequence length="461" mass="51630">MVGLSGRAEFRQQLHGEVVFHDDESYEYRRCGASWNGRNPRRYPDVLVFADCADDVIATVQYARKNGKHISCKTGGHSHSVCFLQANCILLDFSRLNALHVNIKHKTVYVEAGVTSRQLDETLATYALAFPTGHDGAVTMAGFLLGGGLGINCAAWGGMSTFNIEAVDVILPSGERCHASLSQCTDVYWAVRGGASGVFFAVIGFYLRCYDRPACITTNNYFFRLSELPAIVRIVSDISDSIEPSLQVMLSMPIAPKALQSKGAVEESERLAVISAVAFSGSKEEARRLHAPLERHLTRSNALHIEKELATTFDDFYTQSEKMAVCARWCADNILTDEIIPVSELLAKHVLLSPSLKSLPLIIWQGNRSWPDAAYSGRGSYFVSTYVQWDGDENDKEHSDWLYQCYSELEPFARGHYINELDRERRPENIPSCYSVAHWEKLCLLKEQYDPDRVFLGFQLI</sequence>
<dbReference type="InterPro" id="IPR006094">
    <property type="entry name" value="Oxid_FAD_bind_N"/>
</dbReference>
<name>A0A5E7QID7_PSEFL</name>
<keyword evidence="3" id="KW-0285">Flavoprotein</keyword>
<dbReference type="GO" id="GO:0016491">
    <property type="term" value="F:oxidoreductase activity"/>
    <property type="evidence" value="ECO:0007669"/>
    <property type="project" value="UniProtKB-KW"/>
</dbReference>
<dbReference type="InterPro" id="IPR016169">
    <property type="entry name" value="FAD-bd_PCMH_sub2"/>
</dbReference>
<feature type="domain" description="FAD-binding PCMH-type" evidence="6">
    <location>
        <begin position="40"/>
        <end position="212"/>
    </location>
</feature>
<keyword evidence="4" id="KW-0274">FAD</keyword>
<evidence type="ECO:0000313" key="7">
    <source>
        <dbReference type="EMBL" id="VVP61564.1"/>
    </source>
</evidence>
<dbReference type="EMBL" id="CABVIK010000036">
    <property type="protein sequence ID" value="VVP61564.1"/>
    <property type="molecule type" value="Genomic_DNA"/>
</dbReference>
<evidence type="ECO:0000259" key="6">
    <source>
        <dbReference type="PROSITE" id="PS51387"/>
    </source>
</evidence>
<dbReference type="PROSITE" id="PS51387">
    <property type="entry name" value="FAD_PCMH"/>
    <property type="match status" value="1"/>
</dbReference>
<protein>
    <recommendedName>
        <fullName evidence="6">FAD-binding PCMH-type domain-containing protein</fullName>
    </recommendedName>
</protein>
<dbReference type="PANTHER" id="PTHR42973:SF39">
    <property type="entry name" value="FAD-BINDING PCMH-TYPE DOMAIN-CONTAINING PROTEIN"/>
    <property type="match status" value="1"/>
</dbReference>
<accession>A0A5E7QID7</accession>
<dbReference type="InterPro" id="IPR050416">
    <property type="entry name" value="FAD-linked_Oxidoreductase"/>
</dbReference>
<dbReference type="InterPro" id="IPR016166">
    <property type="entry name" value="FAD-bd_PCMH"/>
</dbReference>
<evidence type="ECO:0000256" key="2">
    <source>
        <dbReference type="ARBA" id="ARBA00005466"/>
    </source>
</evidence>
<proteinExistence type="inferred from homology"/>
<comment type="cofactor">
    <cofactor evidence="1">
        <name>FAD</name>
        <dbReference type="ChEBI" id="CHEBI:57692"/>
    </cofactor>
</comment>
<dbReference type="SUPFAM" id="SSF56176">
    <property type="entry name" value="FAD-binding/transporter-associated domain-like"/>
    <property type="match status" value="1"/>
</dbReference>
<dbReference type="Proteomes" id="UP000349468">
    <property type="component" value="Unassembled WGS sequence"/>
</dbReference>
<evidence type="ECO:0000256" key="4">
    <source>
        <dbReference type="ARBA" id="ARBA00022827"/>
    </source>
</evidence>
<dbReference type="Gene3D" id="3.30.43.10">
    <property type="entry name" value="Uridine Diphospho-n-acetylenolpyruvylglucosamine Reductase, domain 2"/>
    <property type="match status" value="1"/>
</dbReference>
<keyword evidence="5" id="KW-0560">Oxidoreductase</keyword>
<dbReference type="Pfam" id="PF01565">
    <property type="entry name" value="FAD_binding_4"/>
    <property type="match status" value="1"/>
</dbReference>
<evidence type="ECO:0000256" key="3">
    <source>
        <dbReference type="ARBA" id="ARBA00022630"/>
    </source>
</evidence>
<dbReference type="InterPro" id="IPR036318">
    <property type="entry name" value="FAD-bd_PCMH-like_sf"/>
</dbReference>
<organism evidence="7 8">
    <name type="scientific">Pseudomonas fluorescens</name>
    <dbReference type="NCBI Taxonomy" id="294"/>
    <lineage>
        <taxon>Bacteria</taxon>
        <taxon>Pseudomonadati</taxon>
        <taxon>Pseudomonadota</taxon>
        <taxon>Gammaproteobacteria</taxon>
        <taxon>Pseudomonadales</taxon>
        <taxon>Pseudomonadaceae</taxon>
        <taxon>Pseudomonas</taxon>
    </lineage>
</organism>
<comment type="similarity">
    <text evidence="2">Belongs to the oxygen-dependent FAD-linked oxidoreductase family.</text>
</comment>
<evidence type="ECO:0000256" key="5">
    <source>
        <dbReference type="ARBA" id="ARBA00023002"/>
    </source>
</evidence>
<dbReference type="GO" id="GO:0071949">
    <property type="term" value="F:FAD binding"/>
    <property type="evidence" value="ECO:0007669"/>
    <property type="project" value="InterPro"/>
</dbReference>
<dbReference type="PANTHER" id="PTHR42973">
    <property type="entry name" value="BINDING OXIDOREDUCTASE, PUTATIVE (AFU_ORTHOLOGUE AFUA_1G17690)-RELATED"/>
    <property type="match status" value="1"/>
</dbReference>
<dbReference type="AlphaFoldDB" id="A0A5E7QID7"/>
<evidence type="ECO:0000256" key="1">
    <source>
        <dbReference type="ARBA" id="ARBA00001974"/>
    </source>
</evidence>
<evidence type="ECO:0000313" key="8">
    <source>
        <dbReference type="Proteomes" id="UP000349468"/>
    </source>
</evidence>
<dbReference type="InterPro" id="IPR016167">
    <property type="entry name" value="FAD-bd_PCMH_sub1"/>
</dbReference>
<dbReference type="Gene3D" id="3.40.462.20">
    <property type="match status" value="1"/>
</dbReference>